<dbReference type="RefSeq" id="YP_002517689.3">
    <property type="nucleotide sequence ID" value="NC_011916.1"/>
</dbReference>
<sequence length="171" mass="18887">MVRDRRVQPAVRPTLRLLASLGNLVAAPALTPLKRRIAMAQKMSPAMRRYLLRFTPAMLAYMAVLPCSILLYEHFKPTGLALWAVAVAPALPIVAVIAIMGVYLAEETDEFQRNMSVQALLWAMGLTLAGATVWGFLENFGVLGHAPTYLAFPVFCGAFGLAQPLVRWRYK</sequence>
<dbReference type="Proteomes" id="UP000001364">
    <property type="component" value="Chromosome"/>
</dbReference>
<protein>
    <submittedName>
        <fullName evidence="2">Uncharacterized protein</fullName>
    </submittedName>
</protein>
<dbReference type="GeneID" id="7332270"/>
<dbReference type="AlphaFoldDB" id="A0A0H3C9I4"/>
<evidence type="ECO:0000256" key="1">
    <source>
        <dbReference type="SAM" id="Phobius"/>
    </source>
</evidence>
<dbReference type="EMBL" id="CP001340">
    <property type="protein sequence ID" value="ACL95781.3"/>
    <property type="molecule type" value="Genomic_DNA"/>
</dbReference>
<reference evidence="2 3" key="1">
    <citation type="journal article" date="2010" name="J. Bacteriol.">
        <title>The genetic basis of laboratory adaptation in Caulobacter crescentus.</title>
        <authorList>
            <person name="Marks M.E."/>
            <person name="Castro-Rojas C.M."/>
            <person name="Teiling C."/>
            <person name="Du L."/>
            <person name="Kapatral V."/>
            <person name="Walunas T.L."/>
            <person name="Crosson S."/>
        </authorList>
    </citation>
    <scope>NUCLEOTIDE SEQUENCE [LARGE SCALE GENOMIC DNA]</scope>
    <source>
        <strain evidence="3">NA1000 / CB15N</strain>
    </source>
</reference>
<feature type="transmembrane region" description="Helical" evidence="1">
    <location>
        <begin position="149"/>
        <end position="166"/>
    </location>
</feature>
<organism evidence="2 3">
    <name type="scientific">Caulobacter vibrioides (strain NA1000 / CB15N)</name>
    <name type="common">Caulobacter crescentus</name>
    <dbReference type="NCBI Taxonomy" id="565050"/>
    <lineage>
        <taxon>Bacteria</taxon>
        <taxon>Pseudomonadati</taxon>
        <taxon>Pseudomonadota</taxon>
        <taxon>Alphaproteobacteria</taxon>
        <taxon>Caulobacterales</taxon>
        <taxon>Caulobacteraceae</taxon>
        <taxon>Caulobacter</taxon>
    </lineage>
</organism>
<evidence type="ECO:0000313" key="2">
    <source>
        <dbReference type="EMBL" id="ACL95781.3"/>
    </source>
</evidence>
<keyword evidence="1" id="KW-0812">Transmembrane</keyword>
<gene>
    <name evidence="2" type="ordered locus">CCNA_02316</name>
</gene>
<feature type="transmembrane region" description="Helical" evidence="1">
    <location>
        <begin position="81"/>
        <end position="105"/>
    </location>
</feature>
<dbReference type="PATRIC" id="fig|565050.3.peg.2267"/>
<name>A0A0H3C9I4_CAUVN</name>
<keyword evidence="1" id="KW-0472">Membrane</keyword>
<dbReference type="OrthoDB" id="119964at2"/>
<evidence type="ECO:0000313" key="3">
    <source>
        <dbReference type="Proteomes" id="UP000001364"/>
    </source>
</evidence>
<feature type="transmembrane region" description="Helical" evidence="1">
    <location>
        <begin position="54"/>
        <end position="75"/>
    </location>
</feature>
<keyword evidence="3" id="KW-1185">Reference proteome</keyword>
<proteinExistence type="predicted"/>
<accession>A0A0H3C9I4</accession>
<keyword evidence="1" id="KW-1133">Transmembrane helix</keyword>
<feature type="transmembrane region" description="Helical" evidence="1">
    <location>
        <begin position="117"/>
        <end position="137"/>
    </location>
</feature>
<dbReference type="KEGG" id="ccs:CCNA_02316"/>
<dbReference type="HOGENOM" id="CLU_147880_0_0_5"/>
<dbReference type="RefSeq" id="WP_012640444.1">
    <property type="nucleotide sequence ID" value="NC_011916.1"/>
</dbReference>